<dbReference type="PROSITE" id="PS51257">
    <property type="entry name" value="PROKAR_LIPOPROTEIN"/>
    <property type="match status" value="1"/>
</dbReference>
<dbReference type="Proteomes" id="UP001500736">
    <property type="component" value="Unassembled WGS sequence"/>
</dbReference>
<organism evidence="1 2">
    <name type="scientific">Gaetbulibacter jejuensis</name>
    <dbReference type="NCBI Taxonomy" id="584607"/>
    <lineage>
        <taxon>Bacteria</taxon>
        <taxon>Pseudomonadati</taxon>
        <taxon>Bacteroidota</taxon>
        <taxon>Flavobacteriia</taxon>
        <taxon>Flavobacteriales</taxon>
        <taxon>Flavobacteriaceae</taxon>
        <taxon>Gaetbulibacter</taxon>
    </lineage>
</organism>
<name>A0ABN1JN56_9FLAO</name>
<gene>
    <name evidence="1" type="ORF">GCM10009431_16000</name>
</gene>
<keyword evidence="2" id="KW-1185">Reference proteome</keyword>
<evidence type="ECO:0000313" key="1">
    <source>
        <dbReference type="EMBL" id="GAA0743153.1"/>
    </source>
</evidence>
<protein>
    <submittedName>
        <fullName evidence="1">Uncharacterized protein</fullName>
    </submittedName>
</protein>
<evidence type="ECO:0000313" key="2">
    <source>
        <dbReference type="Proteomes" id="UP001500736"/>
    </source>
</evidence>
<proteinExistence type="predicted"/>
<reference evidence="1 2" key="1">
    <citation type="journal article" date="2019" name="Int. J. Syst. Evol. Microbiol.">
        <title>The Global Catalogue of Microorganisms (GCM) 10K type strain sequencing project: providing services to taxonomists for standard genome sequencing and annotation.</title>
        <authorList>
            <consortium name="The Broad Institute Genomics Platform"/>
            <consortium name="The Broad Institute Genome Sequencing Center for Infectious Disease"/>
            <person name="Wu L."/>
            <person name="Ma J."/>
        </authorList>
    </citation>
    <scope>NUCLEOTIDE SEQUENCE [LARGE SCALE GENOMIC DNA]</scope>
    <source>
        <strain evidence="1 2">JCM 15976</strain>
    </source>
</reference>
<comment type="caution">
    <text evidence="1">The sequence shown here is derived from an EMBL/GenBank/DDBJ whole genome shotgun (WGS) entry which is preliminary data.</text>
</comment>
<accession>A0ABN1JN56</accession>
<sequence>MKTICYITIISLFFACSNKNEKDSTKYNSNELINITYDDYIRDLGLVKSLKSNDCKIIMTLFDSLKTIDAKGKLLYEYKNYCKNLSLDDMSNKANESLINQLSDIMYKDQAAREEFNDVVKKQGLQFPSDENYAEKLRKRQFYWDSIVKKSDSINVVKFSKIIDSVGEWLGYEYLARTPQNPNIGILIGHMPEKQYVKYTKMALESAKRGKEYWSRVERIIGYSKKYYINDIEYMNIEKFITPFRFIDYKKTGLIDEDSDLTKLEFKSIASVKLMSESSEDLFYELSSSVLDDTLKNSLLNQAKDILIKYGWKENLIKINFNTEPHDEYKLYYQIVY</sequence>
<dbReference type="RefSeq" id="WP_343797278.1">
    <property type="nucleotide sequence ID" value="NZ_BAAAGF010000002.1"/>
</dbReference>
<dbReference type="EMBL" id="BAAAGF010000002">
    <property type="protein sequence ID" value="GAA0743153.1"/>
    <property type="molecule type" value="Genomic_DNA"/>
</dbReference>